<accession>A0AAV5V260</accession>
<reference evidence="2" key="1">
    <citation type="submission" date="2023-10" db="EMBL/GenBank/DDBJ databases">
        <title>Genome assembly of Pristionchus species.</title>
        <authorList>
            <person name="Yoshida K."/>
            <person name="Sommer R.J."/>
        </authorList>
    </citation>
    <scope>NUCLEOTIDE SEQUENCE</scope>
    <source>
        <strain evidence="2">RS5133</strain>
    </source>
</reference>
<protein>
    <recommendedName>
        <fullName evidence="4">Ribosomal protein</fullName>
    </recommendedName>
</protein>
<evidence type="ECO:0000313" key="3">
    <source>
        <dbReference type="Proteomes" id="UP001432322"/>
    </source>
</evidence>
<sequence length="116" mass="13349">YDKWIDPNDKSVDRLGENGKGRRHLGGWDHMIPNLQTRVWAVTKVDGKPQSVLVYLKDVLIDIIQDPTMYSTCKDQRKREGRKHDREPIVGGFWGPSSRARANFCIWNCLVANNKA</sequence>
<feature type="region of interest" description="Disordered" evidence="1">
    <location>
        <begin position="1"/>
        <end position="20"/>
    </location>
</feature>
<organism evidence="2 3">
    <name type="scientific">Pristionchus fissidentatus</name>
    <dbReference type="NCBI Taxonomy" id="1538716"/>
    <lineage>
        <taxon>Eukaryota</taxon>
        <taxon>Metazoa</taxon>
        <taxon>Ecdysozoa</taxon>
        <taxon>Nematoda</taxon>
        <taxon>Chromadorea</taxon>
        <taxon>Rhabditida</taxon>
        <taxon>Rhabditina</taxon>
        <taxon>Diplogasteromorpha</taxon>
        <taxon>Diplogasteroidea</taxon>
        <taxon>Neodiplogasteridae</taxon>
        <taxon>Pristionchus</taxon>
    </lineage>
</organism>
<dbReference type="Proteomes" id="UP001432322">
    <property type="component" value="Unassembled WGS sequence"/>
</dbReference>
<evidence type="ECO:0000313" key="2">
    <source>
        <dbReference type="EMBL" id="GMT12902.1"/>
    </source>
</evidence>
<dbReference type="AlphaFoldDB" id="A0AAV5V260"/>
<keyword evidence="3" id="KW-1185">Reference proteome</keyword>
<evidence type="ECO:0000256" key="1">
    <source>
        <dbReference type="SAM" id="MobiDB-lite"/>
    </source>
</evidence>
<proteinExistence type="predicted"/>
<evidence type="ECO:0008006" key="4">
    <source>
        <dbReference type="Google" id="ProtNLM"/>
    </source>
</evidence>
<dbReference type="EMBL" id="BTSY01000002">
    <property type="protein sequence ID" value="GMT12902.1"/>
    <property type="molecule type" value="Genomic_DNA"/>
</dbReference>
<feature type="non-terminal residue" evidence="2">
    <location>
        <position position="1"/>
    </location>
</feature>
<gene>
    <name evidence="2" type="ORF">PFISCL1PPCAC_4199</name>
</gene>
<comment type="caution">
    <text evidence="2">The sequence shown here is derived from an EMBL/GenBank/DDBJ whole genome shotgun (WGS) entry which is preliminary data.</text>
</comment>
<name>A0AAV5V260_9BILA</name>